<evidence type="ECO:0000313" key="1">
    <source>
        <dbReference type="EMBL" id="QND70769.1"/>
    </source>
</evidence>
<accession>A0A7G6TVI7</accession>
<organism evidence="1 2">
    <name type="scientific">Tardiphaga robiniae</name>
    <dbReference type="NCBI Taxonomy" id="943830"/>
    <lineage>
        <taxon>Bacteria</taxon>
        <taxon>Pseudomonadati</taxon>
        <taxon>Pseudomonadota</taxon>
        <taxon>Alphaproteobacteria</taxon>
        <taxon>Hyphomicrobiales</taxon>
        <taxon>Nitrobacteraceae</taxon>
        <taxon>Tardiphaga</taxon>
    </lineage>
</organism>
<reference evidence="2" key="1">
    <citation type="journal article" date="2020" name="Mol. Plant Microbe">
        <title>Rhizobial microsymbionts of the narrowly endemic Oxytropis species growing in Kamchatka are characterized by significant genetic diversity and possess a set of genes that are associated with T3SS and T6SS secretion systems and can affect the development of symbiosis.</title>
        <authorList>
            <person name="Safronova V."/>
            <person name="Guro P."/>
            <person name="Sazanova A."/>
            <person name="Kuznetsova I."/>
            <person name="Belimov A."/>
            <person name="Yakubov V."/>
            <person name="Chirak E."/>
            <person name="Afonin A."/>
            <person name="Gogolev Y."/>
            <person name="Andronov E."/>
            <person name="Tikhonovich I."/>
        </authorList>
    </citation>
    <scope>NUCLEOTIDE SEQUENCE [LARGE SCALE GENOMIC DNA]</scope>
    <source>
        <strain evidence="2">581</strain>
    </source>
</reference>
<dbReference type="Proteomes" id="UP000515291">
    <property type="component" value="Chromosome"/>
</dbReference>
<protein>
    <recommendedName>
        <fullName evidence="3">DNA-binding protein</fullName>
    </recommendedName>
</protein>
<gene>
    <name evidence="1" type="ORF">HB776_05615</name>
</gene>
<dbReference type="KEGG" id="trb:HB776_05615"/>
<proteinExistence type="predicted"/>
<name>A0A7G6TVI7_9BRAD</name>
<dbReference type="RefSeq" id="WP_184515903.1">
    <property type="nucleotide sequence ID" value="NZ_CP050292.1"/>
</dbReference>
<dbReference type="InterPro" id="IPR009061">
    <property type="entry name" value="DNA-bd_dom_put_sf"/>
</dbReference>
<dbReference type="EMBL" id="CP050292">
    <property type="protein sequence ID" value="QND70769.1"/>
    <property type="molecule type" value="Genomic_DNA"/>
</dbReference>
<dbReference type="SUPFAM" id="SSF46955">
    <property type="entry name" value="Putative DNA-binding domain"/>
    <property type="match status" value="1"/>
</dbReference>
<sequence>MSDILLSRRKIAARGGFSPNTLRNYAQRGIGPEFVQVANGKCIYSVAAFDAWLAQHKVGGSV</sequence>
<evidence type="ECO:0000313" key="2">
    <source>
        <dbReference type="Proteomes" id="UP000515291"/>
    </source>
</evidence>
<dbReference type="AlphaFoldDB" id="A0A7G6TVI7"/>
<evidence type="ECO:0008006" key="3">
    <source>
        <dbReference type="Google" id="ProtNLM"/>
    </source>
</evidence>